<comment type="subcellular location">
    <subcellularLocation>
        <location evidence="1">Cell membrane</location>
        <topology evidence="1">Multi-pass membrane protein</topology>
    </subcellularLocation>
</comment>
<evidence type="ECO:0000256" key="5">
    <source>
        <dbReference type="ARBA" id="ARBA00023136"/>
    </source>
</evidence>
<keyword evidence="2" id="KW-1003">Cell membrane</keyword>
<evidence type="ECO:0000256" key="3">
    <source>
        <dbReference type="ARBA" id="ARBA00022692"/>
    </source>
</evidence>
<gene>
    <name evidence="7" type="ORF">QO015_001111</name>
</gene>
<comment type="caution">
    <text evidence="7">The sequence shown here is derived from an EMBL/GenBank/DDBJ whole genome shotgun (WGS) entry which is preliminary data.</text>
</comment>
<feature type="transmembrane region" description="Helical" evidence="6">
    <location>
        <begin position="43"/>
        <end position="65"/>
    </location>
</feature>
<name>A0ABU0M3F9_9HYPH</name>
<dbReference type="PANTHER" id="PTHR30086">
    <property type="entry name" value="ARGININE EXPORTER PROTEIN ARGO"/>
    <property type="match status" value="1"/>
</dbReference>
<evidence type="ECO:0000256" key="1">
    <source>
        <dbReference type="ARBA" id="ARBA00004651"/>
    </source>
</evidence>
<evidence type="ECO:0000256" key="6">
    <source>
        <dbReference type="SAM" id="Phobius"/>
    </source>
</evidence>
<feature type="transmembrane region" description="Helical" evidence="6">
    <location>
        <begin position="12"/>
        <end position="31"/>
    </location>
</feature>
<dbReference type="RefSeq" id="WP_266280934.1">
    <property type="nucleotide sequence ID" value="NZ_JAPKNF010000001.1"/>
</dbReference>
<dbReference type="InterPro" id="IPR001123">
    <property type="entry name" value="LeuE-type"/>
</dbReference>
<keyword evidence="3 6" id="KW-0812">Transmembrane</keyword>
<proteinExistence type="predicted"/>
<feature type="transmembrane region" description="Helical" evidence="6">
    <location>
        <begin position="111"/>
        <end position="129"/>
    </location>
</feature>
<feature type="transmembrane region" description="Helical" evidence="6">
    <location>
        <begin position="71"/>
        <end position="90"/>
    </location>
</feature>
<organism evidence="7 8">
    <name type="scientific">Kaistia geumhonensis</name>
    <dbReference type="NCBI Taxonomy" id="410839"/>
    <lineage>
        <taxon>Bacteria</taxon>
        <taxon>Pseudomonadati</taxon>
        <taxon>Pseudomonadota</taxon>
        <taxon>Alphaproteobacteria</taxon>
        <taxon>Hyphomicrobiales</taxon>
        <taxon>Kaistiaceae</taxon>
        <taxon>Kaistia</taxon>
    </lineage>
</organism>
<dbReference type="EMBL" id="JAUSWJ010000001">
    <property type="protein sequence ID" value="MDQ0515498.1"/>
    <property type="molecule type" value="Genomic_DNA"/>
</dbReference>
<accession>A0ABU0M3F9</accession>
<feature type="transmembrane region" description="Helical" evidence="6">
    <location>
        <begin position="181"/>
        <end position="203"/>
    </location>
</feature>
<feature type="transmembrane region" description="Helical" evidence="6">
    <location>
        <begin position="149"/>
        <end position="169"/>
    </location>
</feature>
<dbReference type="PANTHER" id="PTHR30086:SF20">
    <property type="entry name" value="ARGININE EXPORTER PROTEIN ARGO-RELATED"/>
    <property type="match status" value="1"/>
</dbReference>
<keyword evidence="8" id="KW-1185">Reference proteome</keyword>
<keyword evidence="4 6" id="KW-1133">Transmembrane helix</keyword>
<sequence>MTLPLAAPALEGFLLGASLIVAIGAQNAFVLRQGLARRHVFAVAAFCTLSDALLIVAGVAGLGTLVQSSPLVLTIVTLAGAAFLFTYGAMALRRALHPGGLSARGAAESRLGPALATVAALTFLNPHVYLDTVVLLGSLSARHVGMERVAFAAGAASASAVWFFSLGYGARLAAPLFARPAAWRVLDGLIAFVMAAIAMSLLVQVTRPLLG</sequence>
<dbReference type="Proteomes" id="UP001223743">
    <property type="component" value="Unassembled WGS sequence"/>
</dbReference>
<reference evidence="7 8" key="1">
    <citation type="submission" date="2023-07" db="EMBL/GenBank/DDBJ databases">
        <title>Genomic Encyclopedia of Type Strains, Phase IV (KMG-IV): sequencing the most valuable type-strain genomes for metagenomic binning, comparative biology and taxonomic classification.</title>
        <authorList>
            <person name="Goeker M."/>
        </authorList>
    </citation>
    <scope>NUCLEOTIDE SEQUENCE [LARGE SCALE GENOMIC DNA]</scope>
    <source>
        <strain evidence="7 8">B1-1</strain>
    </source>
</reference>
<evidence type="ECO:0000313" key="8">
    <source>
        <dbReference type="Proteomes" id="UP001223743"/>
    </source>
</evidence>
<evidence type="ECO:0000256" key="2">
    <source>
        <dbReference type="ARBA" id="ARBA00022475"/>
    </source>
</evidence>
<keyword evidence="5 6" id="KW-0472">Membrane</keyword>
<evidence type="ECO:0000256" key="4">
    <source>
        <dbReference type="ARBA" id="ARBA00022989"/>
    </source>
</evidence>
<evidence type="ECO:0000313" key="7">
    <source>
        <dbReference type="EMBL" id="MDQ0515498.1"/>
    </source>
</evidence>
<dbReference type="Pfam" id="PF01810">
    <property type="entry name" value="LysE"/>
    <property type="match status" value="1"/>
</dbReference>
<protein>
    <submittedName>
        <fullName evidence="7">L-lysine exporter family protein LysE/ArgO</fullName>
    </submittedName>
</protein>